<keyword evidence="3" id="KW-0648">Protein biosynthesis</keyword>
<protein>
    <submittedName>
        <fullName evidence="3">Putative elongation factor 3</fullName>
    </submittedName>
</protein>
<dbReference type="SUPFAM" id="SSF48371">
    <property type="entry name" value="ARM repeat"/>
    <property type="match status" value="1"/>
</dbReference>
<feature type="region of interest" description="Disordered" evidence="2">
    <location>
        <begin position="157"/>
        <end position="194"/>
    </location>
</feature>
<evidence type="ECO:0000256" key="1">
    <source>
        <dbReference type="PROSITE-ProRule" id="PRU00103"/>
    </source>
</evidence>
<feature type="compositionally biased region" description="Basic residues" evidence="2">
    <location>
        <begin position="164"/>
        <end position="174"/>
    </location>
</feature>
<proteinExistence type="evidence at transcript level"/>
<dbReference type="Gene3D" id="1.25.10.10">
    <property type="entry name" value="Leucine-rich Repeat Variant"/>
    <property type="match status" value="1"/>
</dbReference>
<feature type="compositionally biased region" description="Pro residues" evidence="2">
    <location>
        <begin position="185"/>
        <end position="194"/>
    </location>
</feature>
<evidence type="ECO:0000256" key="2">
    <source>
        <dbReference type="SAM" id="MobiDB-lite"/>
    </source>
</evidence>
<feature type="non-terminal residue" evidence="3">
    <location>
        <position position="194"/>
    </location>
</feature>
<evidence type="ECO:0000313" key="3">
    <source>
        <dbReference type="EMBL" id="AAM93972.1"/>
    </source>
</evidence>
<accession>Q7XZ52</accession>
<dbReference type="InterPro" id="IPR011989">
    <property type="entry name" value="ARM-like"/>
</dbReference>
<sequence length="194" mass="19964">MSDKASTSSVTFTDLTPAAGVNQAFDAVLTATDRVDAAKTFVDSQCSHVSSLSPSSGLVSAVEKLLSSSDKKGAASREAALLVVCELLAKHQMAASPYLSSLLPAILTLMADKHSKHVQNAAVKAGTAIVDVLGPVAKRGVAVEKLVGAIDVSAKWQTQGGRGQPHHQDRRRGSPGKSGHACPTSSPPSPPLMC</sequence>
<organism evidence="3">
    <name type="scientific">Griffithsia japonica</name>
    <name type="common">Red alga</name>
    <dbReference type="NCBI Taxonomy" id="83288"/>
    <lineage>
        <taxon>Eukaryota</taxon>
        <taxon>Rhodophyta</taxon>
        <taxon>Florideophyceae</taxon>
        <taxon>Rhodymeniophycidae</taxon>
        <taxon>Ceramiales</taxon>
        <taxon>Ceramiaceae</taxon>
        <taxon>Griffithsia</taxon>
    </lineage>
</organism>
<name>Q7XZ52_GRIJA</name>
<dbReference type="GO" id="GO:0003746">
    <property type="term" value="F:translation elongation factor activity"/>
    <property type="evidence" value="ECO:0007669"/>
    <property type="project" value="UniProtKB-KW"/>
</dbReference>
<dbReference type="Pfam" id="PF24987">
    <property type="entry name" value="HEAT_EF3_N"/>
    <property type="match status" value="1"/>
</dbReference>
<dbReference type="EMBL" id="AY123100">
    <property type="protein sequence ID" value="AAM93972.1"/>
    <property type="molecule type" value="mRNA"/>
</dbReference>
<dbReference type="AlphaFoldDB" id="Q7XZ52"/>
<dbReference type="InterPro" id="IPR021133">
    <property type="entry name" value="HEAT_type_2"/>
</dbReference>
<feature type="repeat" description="HEAT" evidence="1">
    <location>
        <begin position="102"/>
        <end position="135"/>
    </location>
</feature>
<reference evidence="3" key="1">
    <citation type="submission" date="2002-06" db="EMBL/GenBank/DDBJ databases">
        <authorList>
            <person name="Liu C.L."/>
            <person name="Lee Y.K."/>
            <person name="Lee H.K."/>
        </authorList>
    </citation>
    <scope>NUCLEOTIDE SEQUENCE</scope>
</reference>
<keyword evidence="3" id="KW-0251">Elongation factor</keyword>
<dbReference type="InterPro" id="IPR016024">
    <property type="entry name" value="ARM-type_fold"/>
</dbReference>
<dbReference type="PROSITE" id="PS50077">
    <property type="entry name" value="HEAT_REPEAT"/>
    <property type="match status" value="1"/>
</dbReference>